<sequence>MGGWRFGTAALLALLAGAPAAASPPAPAPAPAPAPGFLDVRGTEIVDGAGRPLLLRAVGLGGWMLQEGYMLKLGELGQQHVIQQRLAALVGRPAVDRFAAAWLDHQTTRGDLELLHRWSFNAVRLPLHHALFMDPAAPAGTIRWRQDGFRRTDQLLEWAAANRIWVMLDLHAAPGGQGNDLPIADRDPAQPSLWQSDESRRRTVELWRALARRYANNPWVGAYDILNEPNWDFDGSGGHGCNDHRNAPIKTLYRQITAAIRESDPRHLILIEGNCWGNNYDGIAPDWDPKLVLSFHKYWNRNDQRSIAKMLALREATRRPVWVGETGENSNAWGRDVVRLLEANRVGWAWWPLKKIGVSNPLELVANPGWTRLVAWLTGNGPRPSPAAARAAMMRLATHDADVRFNQPHPDVVDALMRQPHDDRALPFRPRLLGPGALVVAAADYDLGAPGIAYADRVDADYHVDTGGERTEWNDGRTYRNDGVDLARDAAGQPYVTAFEAGEWLQYSLDADRAGARGGSLLLRAAAPARLTVTVNGGAPVTLSVGPVRGWSRLRFPALALAAGRNRLRLGVTSGRIELRRIALDPR</sequence>
<dbReference type="OrthoDB" id="9800955at2"/>
<dbReference type="GO" id="GO:0008422">
    <property type="term" value="F:beta-glucosidase activity"/>
    <property type="evidence" value="ECO:0007669"/>
    <property type="project" value="TreeGrafter"/>
</dbReference>
<evidence type="ECO:0000256" key="4">
    <source>
        <dbReference type="SAM" id="SignalP"/>
    </source>
</evidence>
<keyword evidence="1 3" id="KW-0378">Hydrolase</keyword>
<gene>
    <name evidence="6" type="ORF">HMF7854_05595</name>
</gene>
<dbReference type="GO" id="GO:0009986">
    <property type="term" value="C:cell surface"/>
    <property type="evidence" value="ECO:0007669"/>
    <property type="project" value="TreeGrafter"/>
</dbReference>
<evidence type="ECO:0000259" key="5">
    <source>
        <dbReference type="Pfam" id="PF00150"/>
    </source>
</evidence>
<dbReference type="AlphaFoldDB" id="A0A3R9YI03"/>
<dbReference type="SUPFAM" id="SSF51445">
    <property type="entry name" value="(Trans)glycosidases"/>
    <property type="match status" value="1"/>
</dbReference>
<evidence type="ECO:0000256" key="1">
    <source>
        <dbReference type="ARBA" id="ARBA00022801"/>
    </source>
</evidence>
<dbReference type="GO" id="GO:0009251">
    <property type="term" value="P:glucan catabolic process"/>
    <property type="evidence" value="ECO:0007669"/>
    <property type="project" value="TreeGrafter"/>
</dbReference>
<evidence type="ECO:0000256" key="2">
    <source>
        <dbReference type="ARBA" id="ARBA00023295"/>
    </source>
</evidence>
<dbReference type="InterPro" id="IPR050386">
    <property type="entry name" value="Glycosyl_hydrolase_5"/>
</dbReference>
<dbReference type="InterPro" id="IPR001547">
    <property type="entry name" value="Glyco_hydro_5"/>
</dbReference>
<dbReference type="Proteomes" id="UP000274661">
    <property type="component" value="Unassembled WGS sequence"/>
</dbReference>
<comment type="caution">
    <text evidence="6">The sequence shown here is derived from an EMBL/GenBank/DDBJ whole genome shotgun (WGS) entry which is preliminary data.</text>
</comment>
<dbReference type="PANTHER" id="PTHR31297:SF13">
    <property type="entry name" value="PUTATIVE-RELATED"/>
    <property type="match status" value="1"/>
</dbReference>
<dbReference type="InterPro" id="IPR017853">
    <property type="entry name" value="GH"/>
</dbReference>
<dbReference type="SUPFAM" id="SSF49785">
    <property type="entry name" value="Galactose-binding domain-like"/>
    <property type="match status" value="1"/>
</dbReference>
<evidence type="ECO:0000256" key="3">
    <source>
        <dbReference type="RuleBase" id="RU361153"/>
    </source>
</evidence>
<name>A0A3R9YI03_9SPHN</name>
<keyword evidence="4" id="KW-0732">Signal</keyword>
<proteinExistence type="inferred from homology"/>
<evidence type="ECO:0000313" key="7">
    <source>
        <dbReference type="Proteomes" id="UP000274661"/>
    </source>
</evidence>
<reference evidence="6 7" key="1">
    <citation type="submission" date="2018-12" db="EMBL/GenBank/DDBJ databases">
        <title>Sphingomonas sp. HMF7854 Genome sequencing and assembly.</title>
        <authorList>
            <person name="Cha I."/>
            <person name="Kang H."/>
            <person name="Kim H."/>
            <person name="Kang J."/>
            <person name="Joh K."/>
        </authorList>
    </citation>
    <scope>NUCLEOTIDE SEQUENCE [LARGE SCALE GENOMIC DNA]</scope>
    <source>
        <strain evidence="6 7">HMF7854</strain>
    </source>
</reference>
<dbReference type="Gene3D" id="2.60.120.260">
    <property type="entry name" value="Galactose-binding domain-like"/>
    <property type="match status" value="1"/>
</dbReference>
<feature type="signal peptide" evidence="4">
    <location>
        <begin position="1"/>
        <end position="22"/>
    </location>
</feature>
<protein>
    <submittedName>
        <fullName evidence="6">Glycosyl hydrolase family 5</fullName>
    </submittedName>
</protein>
<dbReference type="PANTHER" id="PTHR31297">
    <property type="entry name" value="GLUCAN ENDO-1,6-BETA-GLUCOSIDASE B"/>
    <property type="match status" value="1"/>
</dbReference>
<dbReference type="EMBL" id="RWJF01000001">
    <property type="protein sequence ID" value="RST30353.1"/>
    <property type="molecule type" value="Genomic_DNA"/>
</dbReference>
<dbReference type="GO" id="GO:0005576">
    <property type="term" value="C:extracellular region"/>
    <property type="evidence" value="ECO:0007669"/>
    <property type="project" value="TreeGrafter"/>
</dbReference>
<feature type="chain" id="PRO_5018761512" evidence="4">
    <location>
        <begin position="23"/>
        <end position="587"/>
    </location>
</feature>
<keyword evidence="7" id="KW-1185">Reference proteome</keyword>
<feature type="domain" description="Glycoside hydrolase family 5" evidence="5">
    <location>
        <begin position="97"/>
        <end position="353"/>
    </location>
</feature>
<dbReference type="Gene3D" id="3.20.20.80">
    <property type="entry name" value="Glycosidases"/>
    <property type="match status" value="1"/>
</dbReference>
<dbReference type="Pfam" id="PF00150">
    <property type="entry name" value="Cellulase"/>
    <property type="match status" value="1"/>
</dbReference>
<comment type="similarity">
    <text evidence="3">Belongs to the glycosyl hydrolase 5 (cellulase A) family.</text>
</comment>
<dbReference type="InterPro" id="IPR008979">
    <property type="entry name" value="Galactose-bd-like_sf"/>
</dbReference>
<dbReference type="CDD" id="cd04080">
    <property type="entry name" value="CBM6_cellulase-like"/>
    <property type="match status" value="1"/>
</dbReference>
<accession>A0A3R9YI03</accession>
<evidence type="ECO:0000313" key="6">
    <source>
        <dbReference type="EMBL" id="RST30353.1"/>
    </source>
</evidence>
<organism evidence="6 7">
    <name type="scientific">Sphingomonas ginkgonis</name>
    <dbReference type="NCBI Taxonomy" id="2315330"/>
    <lineage>
        <taxon>Bacteria</taxon>
        <taxon>Pseudomonadati</taxon>
        <taxon>Pseudomonadota</taxon>
        <taxon>Alphaproteobacteria</taxon>
        <taxon>Sphingomonadales</taxon>
        <taxon>Sphingomonadaceae</taxon>
        <taxon>Sphingomonas</taxon>
    </lineage>
</organism>
<keyword evidence="2 3" id="KW-0326">Glycosidase</keyword>